<keyword evidence="2" id="KW-1185">Reference proteome</keyword>
<protein>
    <submittedName>
        <fullName evidence="1">Uncharacterized protein</fullName>
    </submittedName>
</protein>
<gene>
    <name evidence="1" type="ORF">PECUL_23A051502</name>
</gene>
<reference evidence="1" key="1">
    <citation type="submission" date="2022-03" db="EMBL/GenBank/DDBJ databases">
        <authorList>
            <person name="Alioto T."/>
            <person name="Alioto T."/>
            <person name="Gomez Garrido J."/>
        </authorList>
    </citation>
    <scope>NUCLEOTIDE SEQUENCE</scope>
</reference>
<dbReference type="Proteomes" id="UP001295444">
    <property type="component" value="Chromosome 01"/>
</dbReference>
<evidence type="ECO:0000313" key="2">
    <source>
        <dbReference type="Proteomes" id="UP001295444"/>
    </source>
</evidence>
<dbReference type="EMBL" id="OW240912">
    <property type="protein sequence ID" value="CAH2220898.1"/>
    <property type="molecule type" value="Genomic_DNA"/>
</dbReference>
<accession>A0AAD1R031</accession>
<feature type="non-terminal residue" evidence="1">
    <location>
        <position position="1"/>
    </location>
</feature>
<evidence type="ECO:0000313" key="1">
    <source>
        <dbReference type="EMBL" id="CAH2220898.1"/>
    </source>
</evidence>
<organism evidence="1 2">
    <name type="scientific">Pelobates cultripes</name>
    <name type="common">Western spadefoot toad</name>
    <dbReference type="NCBI Taxonomy" id="61616"/>
    <lineage>
        <taxon>Eukaryota</taxon>
        <taxon>Metazoa</taxon>
        <taxon>Chordata</taxon>
        <taxon>Craniata</taxon>
        <taxon>Vertebrata</taxon>
        <taxon>Euteleostomi</taxon>
        <taxon>Amphibia</taxon>
        <taxon>Batrachia</taxon>
        <taxon>Anura</taxon>
        <taxon>Pelobatoidea</taxon>
        <taxon>Pelobatidae</taxon>
        <taxon>Pelobates</taxon>
    </lineage>
</organism>
<sequence>AKVHGRRTRGTPFGYAILRTQGKTVLLPIHFPDQLGERRSGDMNYRLRGAFAP</sequence>
<name>A0AAD1R031_PELCU</name>
<dbReference type="AlphaFoldDB" id="A0AAD1R031"/>
<proteinExistence type="predicted"/>